<evidence type="ECO:0000259" key="2">
    <source>
        <dbReference type="SMART" id="SM00822"/>
    </source>
</evidence>
<reference evidence="3 4" key="1">
    <citation type="journal article" date="2011" name="Stand. Genomic Sci.">
        <title>Complete genome sequence of the halophilic and highly halotolerant Chromohalobacter salexigens type strain (1H11(T)).</title>
        <authorList>
            <person name="Copeland A."/>
            <person name="O'Connor K."/>
            <person name="Lucas S."/>
            <person name="Lapidus A."/>
            <person name="Berry K.W."/>
            <person name="Detter J.C."/>
            <person name="Del Rio T.G."/>
            <person name="Hammon N."/>
            <person name="Dalin E."/>
            <person name="Tice H."/>
            <person name="Pitluck S."/>
            <person name="Bruce D."/>
            <person name="Goodwin L."/>
            <person name="Han C."/>
            <person name="Tapia R."/>
            <person name="Saunders E."/>
            <person name="Schmutz J."/>
            <person name="Brettin T."/>
            <person name="Larimer F."/>
            <person name="Land M."/>
            <person name="Hauser L."/>
            <person name="Vargas C."/>
            <person name="Nieto J.J."/>
            <person name="Kyrpides N.C."/>
            <person name="Ivanova N."/>
            <person name="Goker M."/>
            <person name="Klenk H.P."/>
            <person name="Csonka L.N."/>
            <person name="Woyke T."/>
        </authorList>
    </citation>
    <scope>NUCLEOTIDE SEQUENCE [LARGE SCALE GENOMIC DNA]</scope>
    <source>
        <strain evidence="4">ATCC BAA-138 / DSM 3043 / CIP 106854 / NCIMB 13768 / 1H11</strain>
    </source>
</reference>
<dbReference type="CDD" id="cd05233">
    <property type="entry name" value="SDR_c"/>
    <property type="match status" value="1"/>
</dbReference>
<evidence type="ECO:0000256" key="1">
    <source>
        <dbReference type="ARBA" id="ARBA00006484"/>
    </source>
</evidence>
<dbReference type="GO" id="GO:0016616">
    <property type="term" value="F:oxidoreductase activity, acting on the CH-OH group of donors, NAD or NADP as acceptor"/>
    <property type="evidence" value="ECO:0007669"/>
    <property type="project" value="UniProtKB-ARBA"/>
</dbReference>
<dbReference type="KEGG" id="csa:Csal_1414"/>
<protein>
    <submittedName>
        <fullName evidence="3">Short-chain dehydrogenase/reductase SDR</fullName>
    </submittedName>
</protein>
<dbReference type="SMART" id="SM00822">
    <property type="entry name" value="PKS_KR"/>
    <property type="match status" value="1"/>
</dbReference>
<name>Q1QXP0_CHRI1</name>
<dbReference type="PRINTS" id="PR00080">
    <property type="entry name" value="SDRFAMILY"/>
</dbReference>
<dbReference type="GO" id="GO:0030497">
    <property type="term" value="P:fatty acid elongation"/>
    <property type="evidence" value="ECO:0007669"/>
    <property type="project" value="TreeGrafter"/>
</dbReference>
<dbReference type="SUPFAM" id="SSF51735">
    <property type="entry name" value="NAD(P)-binding Rossmann-fold domains"/>
    <property type="match status" value="1"/>
</dbReference>
<dbReference type="Gene3D" id="3.40.50.720">
    <property type="entry name" value="NAD(P)-binding Rossmann-like Domain"/>
    <property type="match status" value="1"/>
</dbReference>
<dbReference type="InterPro" id="IPR036291">
    <property type="entry name" value="NAD(P)-bd_dom_sf"/>
</dbReference>
<dbReference type="InterPro" id="IPR057326">
    <property type="entry name" value="KR_dom"/>
</dbReference>
<dbReference type="EMBL" id="CP000285">
    <property type="protein sequence ID" value="ABE58768.1"/>
    <property type="molecule type" value="Genomic_DNA"/>
</dbReference>
<evidence type="ECO:0000313" key="3">
    <source>
        <dbReference type="EMBL" id="ABE58768.1"/>
    </source>
</evidence>
<accession>Q1QXP0</accession>
<gene>
    <name evidence="3" type="ordered locus">Csal_1414</name>
</gene>
<feature type="domain" description="Ketoreductase" evidence="2">
    <location>
        <begin position="7"/>
        <end position="178"/>
    </location>
</feature>
<proteinExistence type="inferred from homology"/>
<keyword evidence="4" id="KW-1185">Reference proteome</keyword>
<dbReference type="STRING" id="290398.Csal_1414"/>
<dbReference type="PANTHER" id="PTHR42760:SF123">
    <property type="entry name" value="OXIDOREDUCTASE"/>
    <property type="match status" value="1"/>
</dbReference>
<organism evidence="3 4">
    <name type="scientific">Chromohalobacter israelensis (strain ATCC BAA-138 / DSM 3043 / CIP 106854 / NCIMB 13768 / 1H11)</name>
    <name type="common">Chromohalobacter salexigens</name>
    <dbReference type="NCBI Taxonomy" id="290398"/>
    <lineage>
        <taxon>Bacteria</taxon>
        <taxon>Pseudomonadati</taxon>
        <taxon>Pseudomonadota</taxon>
        <taxon>Gammaproteobacteria</taxon>
        <taxon>Oceanospirillales</taxon>
        <taxon>Halomonadaceae</taxon>
        <taxon>Chromohalobacter</taxon>
    </lineage>
</organism>
<dbReference type="GeneID" id="95334143"/>
<dbReference type="AlphaFoldDB" id="Q1QXP0"/>
<dbReference type="HOGENOM" id="CLU_010194_1_3_6"/>
<dbReference type="Pfam" id="PF13561">
    <property type="entry name" value="adh_short_C2"/>
    <property type="match status" value="1"/>
</dbReference>
<comment type="similarity">
    <text evidence="1">Belongs to the short-chain dehydrogenases/reductases (SDR) family.</text>
</comment>
<dbReference type="Proteomes" id="UP000000239">
    <property type="component" value="Chromosome"/>
</dbReference>
<dbReference type="RefSeq" id="WP_011506714.1">
    <property type="nucleotide sequence ID" value="NC_007963.1"/>
</dbReference>
<sequence>MSLESTPTVIVTGSASGMGQACAQRFLDEGWRVIALDTQPQLTDHTRLVPVQANICDEQQVAEVIDHAVGDKPVSALVHAAGVFPTSNLETFDEESYRRIFDVNVLGTLNITRVASEHMHHGGSMMLFATVDAFAVSANQLLYSASKAAVVSITKSLALELAEQGIVVNAMAPGWVDTPGTRAGGRLEEGIKAVPLKRAAQPAEIADWAWQFCRSPGYVTGEILCISGGIIVR</sequence>
<dbReference type="PRINTS" id="PR00081">
    <property type="entry name" value="GDHRDH"/>
</dbReference>
<dbReference type="InterPro" id="IPR002347">
    <property type="entry name" value="SDR_fam"/>
</dbReference>
<dbReference type="PANTHER" id="PTHR42760">
    <property type="entry name" value="SHORT-CHAIN DEHYDROGENASES/REDUCTASES FAMILY MEMBER"/>
    <property type="match status" value="1"/>
</dbReference>
<dbReference type="OrthoDB" id="9803333at2"/>
<dbReference type="eggNOG" id="COG1028">
    <property type="taxonomic scope" value="Bacteria"/>
</dbReference>
<evidence type="ECO:0000313" key="4">
    <source>
        <dbReference type="Proteomes" id="UP000000239"/>
    </source>
</evidence>